<proteinExistence type="predicted"/>
<sequence>LYANKYGNSAFSMGSHHMRTQQFVRWRDRRAIVRLPLFVGLSLLLLLGFKDAL</sequence>
<gene>
    <name evidence="1" type="ORF">LTS18_010175</name>
</gene>
<evidence type="ECO:0000313" key="2">
    <source>
        <dbReference type="Proteomes" id="UP001186974"/>
    </source>
</evidence>
<dbReference type="EMBL" id="JAWDJW010009155">
    <property type="protein sequence ID" value="KAK3059731.1"/>
    <property type="molecule type" value="Genomic_DNA"/>
</dbReference>
<reference evidence="1" key="1">
    <citation type="submission" date="2024-09" db="EMBL/GenBank/DDBJ databases">
        <title>Black Yeasts Isolated from many extreme environments.</title>
        <authorList>
            <person name="Coleine C."/>
            <person name="Stajich J.E."/>
            <person name="Selbmann L."/>
        </authorList>
    </citation>
    <scope>NUCLEOTIDE SEQUENCE</scope>
    <source>
        <strain evidence="1">CCFEE 5737</strain>
    </source>
</reference>
<protein>
    <submittedName>
        <fullName evidence="1">Uncharacterized protein</fullName>
    </submittedName>
</protein>
<feature type="non-terminal residue" evidence="1">
    <location>
        <position position="1"/>
    </location>
</feature>
<name>A0ACC3CZT4_9PEZI</name>
<evidence type="ECO:0000313" key="1">
    <source>
        <dbReference type="EMBL" id="KAK3059731.1"/>
    </source>
</evidence>
<comment type="caution">
    <text evidence="1">The sequence shown here is derived from an EMBL/GenBank/DDBJ whole genome shotgun (WGS) entry which is preliminary data.</text>
</comment>
<dbReference type="Proteomes" id="UP001186974">
    <property type="component" value="Unassembled WGS sequence"/>
</dbReference>
<accession>A0ACC3CZT4</accession>
<keyword evidence="2" id="KW-1185">Reference proteome</keyword>
<organism evidence="1 2">
    <name type="scientific">Coniosporium uncinatum</name>
    <dbReference type="NCBI Taxonomy" id="93489"/>
    <lineage>
        <taxon>Eukaryota</taxon>
        <taxon>Fungi</taxon>
        <taxon>Dikarya</taxon>
        <taxon>Ascomycota</taxon>
        <taxon>Pezizomycotina</taxon>
        <taxon>Dothideomycetes</taxon>
        <taxon>Dothideomycetes incertae sedis</taxon>
        <taxon>Coniosporium</taxon>
    </lineage>
</organism>